<comment type="subcellular location">
    <subcellularLocation>
        <location evidence="6">Cytoplasm</location>
    </subcellularLocation>
</comment>
<dbReference type="PANTHER" id="PTHR35800">
    <property type="entry name" value="PROTEIN JAG"/>
    <property type="match status" value="1"/>
</dbReference>
<keyword evidence="4 6" id="KW-0143">Chaperone</keyword>
<dbReference type="Pfam" id="PF01424">
    <property type="entry name" value="R3H"/>
    <property type="match status" value="1"/>
</dbReference>
<evidence type="ECO:0000256" key="5">
    <source>
        <dbReference type="ARBA" id="ARBA00023316"/>
    </source>
</evidence>
<comment type="domain">
    <text evidence="6">Has an N-terminal Jag-N domain and 2 RNA-binding domains (KH and R3H).</text>
</comment>
<accession>A0ABW4JA56</accession>
<dbReference type="Gene3D" id="3.30.30.80">
    <property type="entry name" value="probable RNA-binding protein from clostridium symbiosum atcc 14940"/>
    <property type="match status" value="1"/>
</dbReference>
<feature type="region of interest" description="Disordered" evidence="7">
    <location>
        <begin position="60"/>
        <end position="84"/>
    </location>
</feature>
<evidence type="ECO:0000256" key="1">
    <source>
        <dbReference type="ARBA" id="ARBA00022490"/>
    </source>
</evidence>
<dbReference type="InterPro" id="IPR038008">
    <property type="entry name" value="Jag_KH"/>
</dbReference>
<feature type="region of interest" description="Jag_N domain" evidence="6">
    <location>
        <begin position="3"/>
        <end position="53"/>
    </location>
</feature>
<reference evidence="10" key="1">
    <citation type="journal article" date="2019" name="Int. J. Syst. Evol. Microbiol.">
        <title>The Global Catalogue of Microorganisms (GCM) 10K type strain sequencing project: providing services to taxonomists for standard genome sequencing and annotation.</title>
        <authorList>
            <consortium name="The Broad Institute Genomics Platform"/>
            <consortium name="The Broad Institute Genome Sequencing Center for Infectious Disease"/>
            <person name="Wu L."/>
            <person name="Ma J."/>
        </authorList>
    </citation>
    <scope>NUCLEOTIDE SEQUENCE [LARGE SCALE GENOMIC DNA]</scope>
    <source>
        <strain evidence="10">CCM 8896</strain>
    </source>
</reference>
<comment type="similarity">
    <text evidence="6">Belongs to the KhpB RNA-binding protein family.</text>
</comment>
<keyword evidence="3 6" id="KW-0133">Cell shape</keyword>
<dbReference type="SUPFAM" id="SSF82708">
    <property type="entry name" value="R3H domain"/>
    <property type="match status" value="1"/>
</dbReference>
<comment type="caution">
    <text evidence="9">The sequence shown here is derived from an EMBL/GenBank/DDBJ whole genome shotgun (WGS) entry which is preliminary data.</text>
</comment>
<dbReference type="Gene3D" id="3.30.300.20">
    <property type="match status" value="1"/>
</dbReference>
<evidence type="ECO:0000259" key="8">
    <source>
        <dbReference type="PROSITE" id="PS51061"/>
    </source>
</evidence>
<dbReference type="HAMAP" id="MF_00867">
    <property type="entry name" value="KhpB"/>
    <property type="match status" value="1"/>
</dbReference>
<feature type="domain" description="R3H" evidence="8">
    <location>
        <begin position="195"/>
        <end position="261"/>
    </location>
</feature>
<dbReference type="Pfam" id="PF14804">
    <property type="entry name" value="Jag_N"/>
    <property type="match status" value="1"/>
</dbReference>
<proteinExistence type="inferred from homology"/>
<gene>
    <name evidence="9" type="primary">jag</name>
    <name evidence="6" type="synonym">eloR</name>
    <name evidence="6" type="synonym">khpB</name>
    <name evidence="9" type="ORF">ACFQ5M_08330</name>
</gene>
<dbReference type="RefSeq" id="WP_125715521.1">
    <property type="nucleotide sequence ID" value="NZ_JBHTOP010000022.1"/>
</dbReference>
<dbReference type="InterPro" id="IPR034079">
    <property type="entry name" value="R3H_KhpB"/>
</dbReference>
<dbReference type="InterPro" id="IPR038247">
    <property type="entry name" value="Jag_N_dom_sf"/>
</dbReference>
<dbReference type="InterPro" id="IPR036867">
    <property type="entry name" value="R3H_dom_sf"/>
</dbReference>
<comment type="subunit">
    <text evidence="6">Forms a complex with KhpA.</text>
</comment>
<evidence type="ECO:0000256" key="4">
    <source>
        <dbReference type="ARBA" id="ARBA00023186"/>
    </source>
</evidence>
<evidence type="ECO:0000256" key="3">
    <source>
        <dbReference type="ARBA" id="ARBA00022960"/>
    </source>
</evidence>
<dbReference type="InterPro" id="IPR039247">
    <property type="entry name" value="KhpB"/>
</dbReference>
<evidence type="ECO:0000313" key="9">
    <source>
        <dbReference type="EMBL" id="MFD1672100.1"/>
    </source>
</evidence>
<protein>
    <recommendedName>
        <fullName evidence="6">RNA-binding protein KhpB</fullName>
    </recommendedName>
    <alternativeName>
        <fullName evidence="6">RNA-binding protein EloR</fullName>
    </alternativeName>
</protein>
<dbReference type="InterPro" id="IPR032782">
    <property type="entry name" value="KhpB_N"/>
</dbReference>
<keyword evidence="2 6" id="KW-0694">RNA-binding</keyword>
<evidence type="ECO:0000313" key="10">
    <source>
        <dbReference type="Proteomes" id="UP001597267"/>
    </source>
</evidence>
<dbReference type="CDD" id="cd02414">
    <property type="entry name" value="KH-II_Jag"/>
    <property type="match status" value="1"/>
</dbReference>
<dbReference type="SMART" id="SM01245">
    <property type="entry name" value="Jag_N"/>
    <property type="match status" value="1"/>
</dbReference>
<organism evidence="9 10">
    <name type="scientific">Agrilactobacillus yilanensis</name>
    <dbReference type="NCBI Taxonomy" id="2485997"/>
    <lineage>
        <taxon>Bacteria</taxon>
        <taxon>Bacillati</taxon>
        <taxon>Bacillota</taxon>
        <taxon>Bacilli</taxon>
        <taxon>Lactobacillales</taxon>
        <taxon>Lactobacillaceae</taxon>
        <taxon>Agrilactobacillus</taxon>
    </lineage>
</organism>
<evidence type="ECO:0000256" key="7">
    <source>
        <dbReference type="SAM" id="MobiDB-lite"/>
    </source>
</evidence>
<comment type="function">
    <text evidence="6">A probable RNA chaperone. Forms a complex with KhpA which binds to cellular RNA and controls its expression. Plays a role in peptidoglycan (PG) homeostasis and cell length regulation.</text>
</comment>
<evidence type="ECO:0000256" key="2">
    <source>
        <dbReference type="ARBA" id="ARBA00022884"/>
    </source>
</evidence>
<keyword evidence="1 6" id="KW-0963">Cytoplasm</keyword>
<evidence type="ECO:0000256" key="6">
    <source>
        <dbReference type="HAMAP-Rule" id="MF_00867"/>
    </source>
</evidence>
<keyword evidence="5 6" id="KW-0961">Cell wall biogenesis/degradation</keyword>
<dbReference type="InterPro" id="IPR015946">
    <property type="entry name" value="KH_dom-like_a/b"/>
</dbReference>
<dbReference type="InterPro" id="IPR001374">
    <property type="entry name" value="R3H_dom"/>
</dbReference>
<dbReference type="CDD" id="cd02644">
    <property type="entry name" value="R3H_jag"/>
    <property type="match status" value="1"/>
</dbReference>
<keyword evidence="10" id="KW-1185">Reference proteome</keyword>
<dbReference type="Proteomes" id="UP001597267">
    <property type="component" value="Unassembled WGS sequence"/>
</dbReference>
<sequence length="262" mass="29046">MPTFEGSTVQKAIKKGLKALNLTEVEVTVKVVSEGKRGGFLGLGGDPAVVQVEKIPEPVPEAELEPDRQAQPLPTPAVQDGDDVIPKTQLTESKKPETAEKPAAQPATVVDNDEVLKDLGVYITSICATLKTPVLIKLSRQQNEVVYQLDTNKEGLVIGKHGRTINSLQYLAQTYFNHYGKGKFRITLNVGNYRQRREETLKHLADKAAREVIASGKPYLLDDMPSFERKVIHQQLADNTHVDTISEGKEPHRYVIIKSKFN</sequence>
<name>A0ABW4JA56_9LACO</name>
<dbReference type="Pfam" id="PF13083">
    <property type="entry name" value="KH_KhpA-B"/>
    <property type="match status" value="1"/>
</dbReference>
<dbReference type="SMART" id="SM00393">
    <property type="entry name" value="R3H"/>
    <property type="match status" value="1"/>
</dbReference>
<dbReference type="PANTHER" id="PTHR35800:SF1">
    <property type="entry name" value="RNA-BINDING PROTEIN KHPB"/>
    <property type="match status" value="1"/>
</dbReference>
<dbReference type="NCBIfam" id="NF041568">
    <property type="entry name" value="Jag_EloR"/>
    <property type="match status" value="1"/>
</dbReference>
<dbReference type="Gene3D" id="3.30.1370.50">
    <property type="entry name" value="R3H-like domain"/>
    <property type="match status" value="1"/>
</dbReference>
<dbReference type="PROSITE" id="PS51061">
    <property type="entry name" value="R3H"/>
    <property type="match status" value="1"/>
</dbReference>
<dbReference type="EMBL" id="JBHTOP010000022">
    <property type="protein sequence ID" value="MFD1672100.1"/>
    <property type="molecule type" value="Genomic_DNA"/>
</dbReference>